<evidence type="ECO:0000313" key="6">
    <source>
        <dbReference type="Proteomes" id="UP000199167"/>
    </source>
</evidence>
<dbReference type="STRING" id="364200.SAMN04488515_2671"/>
<dbReference type="NCBIfam" id="TIGR03348">
    <property type="entry name" value="VI_IcmF"/>
    <property type="match status" value="1"/>
</dbReference>
<evidence type="ECO:0000256" key="1">
    <source>
        <dbReference type="SAM" id="Phobius"/>
    </source>
</evidence>
<feature type="domain" description="Type VI secretion system component TssM1 N-terminal" evidence="4">
    <location>
        <begin position="172"/>
        <end position="428"/>
    </location>
</feature>
<keyword evidence="6" id="KW-1185">Reference proteome</keyword>
<dbReference type="InterPro" id="IPR009612">
    <property type="entry name" value="IcmF-rel"/>
</dbReference>
<proteinExistence type="predicted"/>
<dbReference type="PANTHER" id="PTHR36153">
    <property type="entry name" value="INNER MEMBRANE PROTEIN-RELATED"/>
    <property type="match status" value="1"/>
</dbReference>
<feature type="transmembrane region" description="Helical" evidence="1">
    <location>
        <begin position="32"/>
        <end position="52"/>
    </location>
</feature>
<dbReference type="Pfam" id="PF14331">
    <property type="entry name" value="IcmF-related_N"/>
    <property type="match status" value="1"/>
</dbReference>
<dbReference type="InterPro" id="IPR017731">
    <property type="entry name" value="TssM1-like"/>
</dbReference>
<dbReference type="Pfam" id="PF06744">
    <property type="entry name" value="IcmF_C"/>
    <property type="match status" value="1"/>
</dbReference>
<dbReference type="InterPro" id="IPR053156">
    <property type="entry name" value="T6SS_TssM-like"/>
</dbReference>
<gene>
    <name evidence="5" type="ORF">SAMN04488515_2671</name>
</gene>
<accession>A0A1I0RH74</accession>
<keyword evidence="1" id="KW-1133">Transmembrane helix</keyword>
<dbReference type="Proteomes" id="UP000199167">
    <property type="component" value="Unassembled WGS sequence"/>
</dbReference>
<dbReference type="PANTHER" id="PTHR36153:SF1">
    <property type="entry name" value="TYPE VI SECRETION SYSTEM COMPONENT TSSM1"/>
    <property type="match status" value="1"/>
</dbReference>
<evidence type="ECO:0000259" key="4">
    <source>
        <dbReference type="Pfam" id="PF14331"/>
    </source>
</evidence>
<reference evidence="5 6" key="1">
    <citation type="submission" date="2016-10" db="EMBL/GenBank/DDBJ databases">
        <authorList>
            <person name="de Groot N.N."/>
        </authorList>
    </citation>
    <scope>NUCLEOTIDE SEQUENCE [LARGE SCALE GENOMIC DNA]</scope>
    <source>
        <strain evidence="5 6">DSM 17925</strain>
    </source>
</reference>
<dbReference type="InterPro" id="IPR025743">
    <property type="entry name" value="TssM1_N"/>
</dbReference>
<evidence type="ECO:0000313" key="5">
    <source>
        <dbReference type="EMBL" id="SEW40150.1"/>
    </source>
</evidence>
<protein>
    <submittedName>
        <fullName evidence="5">Type VI secretion system protein ImpL</fullName>
    </submittedName>
</protein>
<dbReference type="InterPro" id="IPR027417">
    <property type="entry name" value="P-loop_NTPase"/>
</dbReference>
<dbReference type="SUPFAM" id="SSF52540">
    <property type="entry name" value="P-loop containing nucleoside triphosphate hydrolases"/>
    <property type="match status" value="1"/>
</dbReference>
<dbReference type="RefSeq" id="WP_242650565.1">
    <property type="nucleotide sequence ID" value="NZ_FOIZ01000002.1"/>
</dbReference>
<name>A0A1I0RH74_9RHOB</name>
<organism evidence="5 6">
    <name type="scientific">Cognatiyoonia koreensis</name>
    <dbReference type="NCBI Taxonomy" id="364200"/>
    <lineage>
        <taxon>Bacteria</taxon>
        <taxon>Pseudomonadati</taxon>
        <taxon>Pseudomonadota</taxon>
        <taxon>Alphaproteobacteria</taxon>
        <taxon>Rhodobacterales</taxon>
        <taxon>Paracoccaceae</taxon>
        <taxon>Cognatiyoonia</taxon>
    </lineage>
</organism>
<dbReference type="AlphaFoldDB" id="A0A1I0RH74"/>
<dbReference type="CDD" id="cd00882">
    <property type="entry name" value="Ras_like_GTPase"/>
    <property type="match status" value="1"/>
</dbReference>
<feature type="domain" description="IcmF-related" evidence="3">
    <location>
        <begin position="484"/>
        <end position="794"/>
    </location>
</feature>
<keyword evidence="1" id="KW-0472">Membrane</keyword>
<sequence length="1190" mass="131938">MRIPAIIIGLICLICAIWFGLPMTGVGFLSTVWLRTTLIGLIIGTILVMMFFKWRARRKKAKELEDALIPAEPEGDGKILSERMQSALATLKKSGGSAYLYDLPWYVIIGPPGAGKTTALQNSGIEFPLAQKDDDGVVEGFGGTRYCDWWFAEDAVMIDTAGRYTTQDSDKTADESSWKSFLELLKKARPSQPINGIILAFSVEDMMTGTEESLTRHAETVRARLAEVHEALRVDFPVYVLFTKADLISGFREYFSSFNINRRKNVWGVTFQTKDRKEQTHESVPTEFDKLVSRLSDEVIDRLSEEPDGISRVAIFGLPGQMALLRDNVSDFLRRVFEPTRYKSNAILRGFYFTSGTQEGTPIDQVLGAMARNEGAAGAFAPSFMSGQGKSFFIHDLLKRVIFEERDWVSHDVRAVRRQAIMRGLGLSVIGITTAGVLAALGFSYWLNRDLVNTARTEGETYARQANTEILRTEIEDRDLDPILPHLERLRTMPAGYGTTAEATIWEGFGLSQRDRVQASTTNAYSDALEQMLRPRLLLDVERRLQEIRNTGEPAEIYRALKVYMLLGGQGEREDNEAVIAWFDDTWRETFTGREGLTKREQLGRHLEAMLNLDDTREISVTIDENAVETARDAIVRMSVADQAYALISDKAKASGMSDFNLVERTGSESVKVFITTDERDLTEIGVPALYTYEGYWGFFFDQLDVVRDRLVEDKWVLGEQASDVDFDAQLAGLDQALHSRYTRDFVAAWDEMFASVKLANLSADKPRYDALGAAAGDNSPLLRLAEAVKAETRLTRELEELDGLDASSLLGGGGGEGGAEGVATDVGGAIASRFRSRSSGVQRMLLDAMANQAKDQVRVNGSSGGMTAPLERIEAQFEKWYEVLDGPMDATAMDALQDKLGEILGYLTLAETNPEQAAQFMPQALSALIGQTSRYPAKIQEMIDDAYNDFQEEATDATLAEMNRALANDITFSCRENITAYYPFRDTDREVSIAAFGNFFGPGGDMDTFYSTYLARHVIRTADGLAIDESSSLADRISPNALRQFERALRIREAFFAAGGTSPRVDLSLTHQSSHSSIRQALLTIGSKPIPTLPNDPPTPISWPNDSGQVMLQVSPPSGRTDAEGYSGNVWSLARFIRSGDPQRASGNVSRRMYVLGGRSITYDIGYDAVTNPFTMPELAEFECPQSLD</sequence>
<dbReference type="Pfam" id="PF06761">
    <property type="entry name" value="IcmF-related"/>
    <property type="match status" value="1"/>
</dbReference>
<evidence type="ECO:0000259" key="3">
    <source>
        <dbReference type="Pfam" id="PF06761"/>
    </source>
</evidence>
<dbReference type="InterPro" id="IPR010623">
    <property type="entry name" value="IcmF_C"/>
</dbReference>
<dbReference type="EMBL" id="FOIZ01000002">
    <property type="protein sequence ID" value="SEW40150.1"/>
    <property type="molecule type" value="Genomic_DNA"/>
</dbReference>
<keyword evidence="1" id="KW-0812">Transmembrane</keyword>
<evidence type="ECO:0000259" key="2">
    <source>
        <dbReference type="Pfam" id="PF06744"/>
    </source>
</evidence>
<feature type="domain" description="Type VI secretion system IcmF C-terminal" evidence="2">
    <location>
        <begin position="1098"/>
        <end position="1167"/>
    </location>
</feature>
<feature type="transmembrane region" description="Helical" evidence="1">
    <location>
        <begin position="424"/>
        <end position="447"/>
    </location>
</feature>
<feature type="transmembrane region" description="Helical" evidence="1">
    <location>
        <begin position="7"/>
        <end position="26"/>
    </location>
</feature>